<keyword evidence="3" id="KW-0732">Signal</keyword>
<feature type="signal peptide" evidence="3">
    <location>
        <begin position="1"/>
        <end position="24"/>
    </location>
</feature>
<evidence type="ECO:0000256" key="2">
    <source>
        <dbReference type="SAM" id="Phobius"/>
    </source>
</evidence>
<feature type="region of interest" description="Disordered" evidence="1">
    <location>
        <begin position="637"/>
        <end position="661"/>
    </location>
</feature>
<keyword evidence="2" id="KW-1133">Transmembrane helix</keyword>
<accession>A0A1J1HV77</accession>
<keyword evidence="2" id="KW-0472">Membrane</keyword>
<evidence type="ECO:0000313" key="4">
    <source>
        <dbReference type="EMBL" id="CRK91252.1"/>
    </source>
</evidence>
<dbReference type="Proteomes" id="UP000183832">
    <property type="component" value="Unassembled WGS sequence"/>
</dbReference>
<dbReference type="STRING" id="568069.A0A1J1HV77"/>
<dbReference type="OrthoDB" id="8185041at2759"/>
<gene>
    <name evidence="4" type="ORF">CLUMA_CG004932</name>
</gene>
<keyword evidence="2" id="KW-0812">Transmembrane</keyword>
<reference evidence="4 5" key="1">
    <citation type="submission" date="2015-04" db="EMBL/GenBank/DDBJ databases">
        <authorList>
            <person name="Syromyatnikov M.Y."/>
            <person name="Popov V.N."/>
        </authorList>
    </citation>
    <scope>NUCLEOTIDE SEQUENCE [LARGE SCALE GENOMIC DNA]</scope>
</reference>
<dbReference type="EMBL" id="CVRI01000020">
    <property type="protein sequence ID" value="CRK91252.1"/>
    <property type="molecule type" value="Genomic_DNA"/>
</dbReference>
<evidence type="ECO:0000313" key="5">
    <source>
        <dbReference type="Proteomes" id="UP000183832"/>
    </source>
</evidence>
<feature type="chain" id="PRO_5012181828" evidence="3">
    <location>
        <begin position="25"/>
        <end position="1217"/>
    </location>
</feature>
<organism evidence="4 5">
    <name type="scientific">Clunio marinus</name>
    <dbReference type="NCBI Taxonomy" id="568069"/>
    <lineage>
        <taxon>Eukaryota</taxon>
        <taxon>Metazoa</taxon>
        <taxon>Ecdysozoa</taxon>
        <taxon>Arthropoda</taxon>
        <taxon>Hexapoda</taxon>
        <taxon>Insecta</taxon>
        <taxon>Pterygota</taxon>
        <taxon>Neoptera</taxon>
        <taxon>Endopterygota</taxon>
        <taxon>Diptera</taxon>
        <taxon>Nematocera</taxon>
        <taxon>Chironomoidea</taxon>
        <taxon>Chironomidae</taxon>
        <taxon>Clunio</taxon>
    </lineage>
</organism>
<name>A0A1J1HV77_9DIPT</name>
<evidence type="ECO:0000256" key="3">
    <source>
        <dbReference type="SAM" id="SignalP"/>
    </source>
</evidence>
<protein>
    <submittedName>
        <fullName evidence="4">CLUMA_CG004932, isoform A</fullName>
    </submittedName>
</protein>
<keyword evidence="5" id="KW-1185">Reference proteome</keyword>
<feature type="transmembrane region" description="Helical" evidence="2">
    <location>
        <begin position="1156"/>
        <end position="1179"/>
    </location>
</feature>
<feature type="transmembrane region" description="Helical" evidence="2">
    <location>
        <begin position="488"/>
        <end position="511"/>
    </location>
</feature>
<dbReference type="AlphaFoldDB" id="A0A1J1HV77"/>
<proteinExistence type="predicted"/>
<evidence type="ECO:0000256" key="1">
    <source>
        <dbReference type="SAM" id="MobiDB-lite"/>
    </source>
</evidence>
<sequence>MKLKTFLGYYVIVLLLWISDTTNSQVNICSELCRCVNESHFVKIHCELTRSQEYVLDSELRYPSLGVTLNITLGDKSRLSLKTGFFSSNNRINSLTIQGLNHHDSKTSKNQVLLSSHSLLGIRGNFPEITFKNINAVVLSEKSMDGLLEINLIAENIWQFIIHREVFGTTSFNASFSDIAELILEDGFLSTSSYNLTKPKMFINRSWLRNIFPMRGKKLTEFRIENSEIGSIKTSAFNVIEIPSIILDNVTIQDIESDIFREGIAIENLAVTNCKIEKIATKAINSIGISKFMFKGNTVNSIEEYSMEFVGSNIEISDNKINLMGTKWLKSNQWYKVIIINNSFGNFGSISLENPTNSLGDIHCRVHHNSITKIDVDGFKSFNEHCQFTEMIFKEDCSCNFHLWLTKLFETSREIKKLQSEAFCSLSFNDTLLKCLKLAETVKYNQYFDAMCNKRKSKIKCDSIKIDKIDAKFISDNDFYDALQLKNYISYAIIGAIAIISVTCFTFFCVIRRKSRNSNHYDREIIQNQNDLIHLNQSEGPPSYEASLRTGMFSIRDQMVIDDALKSMKQKQPKEKFDIVNEKTQRLLRHELNEYEKVKIIGDIVQTIGECENCGEDFVAFTDILYKHLAPNSTTRLRNQAPRAVESSSSASENNPLKNNNSEHIYAEPTIVMNQRTLTPLLHVNKNLSSSLHNENNEIGNLYSEPVTNNSHAKITPFKPQVITPYAISQAINPYGIDNLPDVVNKFEPGPSNEGKKNIPEYTVPIKTNKTPVRVTPDNIEDWSDEASMENSTSSNHSGGSKATIDIDEILNFDEYDEVKCDYQWGGTVCDCENSTDSLRLPNLHGNIRQIEVKHCQTFLVPAFSLENLFQVNGIRFEHIGRLDFVENSFDNSRDHPAIRLEIFNSTVPDIPSHFVKGNLHELIIQDSVITKIHIFALTGLSNVIDKIKFTNTQIGEIETQAFKKLSVNNVEFINVTFQHNSVSKSFYDCHAENIIIENSHFSMLQPSTFEFKEVNFLRIYNSTFGVLQGEAFVMDVADRAIFTDNNITMFHPGSLKAITKNPKTSTLRTESVYFELKGNNIDFIDPELDVKLCPNMKLQVSKLFVRDRSDCPTINKMYEYEFFSEHSNAIYMRVNDDFELISSLHNHCTKNSSTWIAYLVISLFLILILFIIVLLIFWCVTRRKNALKVIKPDPRTYRQTEIFVKVETTGLMKTDF</sequence>